<dbReference type="EMBL" id="UINC01122266">
    <property type="protein sequence ID" value="SVC97972.1"/>
    <property type="molecule type" value="Genomic_DNA"/>
</dbReference>
<feature type="non-terminal residue" evidence="1">
    <location>
        <position position="46"/>
    </location>
</feature>
<protein>
    <submittedName>
        <fullName evidence="1">Uncharacterized protein</fullName>
    </submittedName>
</protein>
<accession>A0A382RL27</accession>
<dbReference type="AlphaFoldDB" id="A0A382RL27"/>
<sequence length="46" mass="4915">MSYLRAFLQLIRGVSGSMSEFVNQLLKGKKGAQATGVLLIGLSAFL</sequence>
<gene>
    <name evidence="1" type="ORF">METZ01_LOCUS350826</name>
</gene>
<proteinExistence type="predicted"/>
<evidence type="ECO:0000313" key="1">
    <source>
        <dbReference type="EMBL" id="SVC97972.1"/>
    </source>
</evidence>
<organism evidence="1">
    <name type="scientific">marine metagenome</name>
    <dbReference type="NCBI Taxonomy" id="408172"/>
    <lineage>
        <taxon>unclassified sequences</taxon>
        <taxon>metagenomes</taxon>
        <taxon>ecological metagenomes</taxon>
    </lineage>
</organism>
<reference evidence="1" key="1">
    <citation type="submission" date="2018-05" db="EMBL/GenBank/DDBJ databases">
        <authorList>
            <person name="Lanie J.A."/>
            <person name="Ng W.-L."/>
            <person name="Kazmierczak K.M."/>
            <person name="Andrzejewski T.M."/>
            <person name="Davidsen T.M."/>
            <person name="Wayne K.J."/>
            <person name="Tettelin H."/>
            <person name="Glass J.I."/>
            <person name="Rusch D."/>
            <person name="Podicherti R."/>
            <person name="Tsui H.-C.T."/>
            <person name="Winkler M.E."/>
        </authorList>
    </citation>
    <scope>NUCLEOTIDE SEQUENCE</scope>
</reference>
<name>A0A382RL27_9ZZZZ</name>